<keyword evidence="4 6" id="KW-0067">ATP-binding</keyword>
<protein>
    <submittedName>
        <fullName evidence="6">ABC transporter ATP-binding protein</fullName>
    </submittedName>
</protein>
<dbReference type="InterPro" id="IPR003593">
    <property type="entry name" value="AAA+_ATPase"/>
</dbReference>
<reference evidence="6 7" key="1">
    <citation type="submission" date="2018-10" db="EMBL/GenBank/DDBJ databases">
        <title>Phylogenomics of Brevibacillus.</title>
        <authorList>
            <person name="Dunlap C."/>
        </authorList>
    </citation>
    <scope>NUCLEOTIDE SEQUENCE [LARGE SCALE GENOMIC DNA]</scope>
    <source>
        <strain evidence="6 7">JCM 15085</strain>
    </source>
</reference>
<dbReference type="EMBL" id="RHHT01000048">
    <property type="protein sequence ID" value="RNB74757.1"/>
    <property type="molecule type" value="Genomic_DNA"/>
</dbReference>
<dbReference type="Gene3D" id="3.40.50.300">
    <property type="entry name" value="P-loop containing nucleotide triphosphate hydrolases"/>
    <property type="match status" value="1"/>
</dbReference>
<comment type="similarity">
    <text evidence="1">Belongs to the ABC transporter superfamily.</text>
</comment>
<dbReference type="InterPro" id="IPR003439">
    <property type="entry name" value="ABC_transporter-like_ATP-bd"/>
</dbReference>
<dbReference type="PROSITE" id="PS50893">
    <property type="entry name" value="ABC_TRANSPORTER_2"/>
    <property type="match status" value="1"/>
</dbReference>
<name>A0A3M8CHF2_9BACL</name>
<evidence type="ECO:0000256" key="2">
    <source>
        <dbReference type="ARBA" id="ARBA00022448"/>
    </source>
</evidence>
<evidence type="ECO:0000313" key="7">
    <source>
        <dbReference type="Proteomes" id="UP000281915"/>
    </source>
</evidence>
<evidence type="ECO:0000256" key="4">
    <source>
        <dbReference type="ARBA" id="ARBA00022840"/>
    </source>
</evidence>
<dbReference type="GO" id="GO:0016887">
    <property type="term" value="F:ATP hydrolysis activity"/>
    <property type="evidence" value="ECO:0007669"/>
    <property type="project" value="InterPro"/>
</dbReference>
<dbReference type="SMART" id="SM00382">
    <property type="entry name" value="AAA"/>
    <property type="match status" value="1"/>
</dbReference>
<evidence type="ECO:0000256" key="1">
    <source>
        <dbReference type="ARBA" id="ARBA00005417"/>
    </source>
</evidence>
<evidence type="ECO:0000313" key="6">
    <source>
        <dbReference type="EMBL" id="RNB74757.1"/>
    </source>
</evidence>
<dbReference type="GO" id="GO:0005524">
    <property type="term" value="F:ATP binding"/>
    <property type="evidence" value="ECO:0007669"/>
    <property type="project" value="UniProtKB-KW"/>
</dbReference>
<dbReference type="PANTHER" id="PTHR43335">
    <property type="entry name" value="ABC TRANSPORTER, ATP-BINDING PROTEIN"/>
    <property type="match status" value="1"/>
</dbReference>
<proteinExistence type="inferred from homology"/>
<keyword evidence="3" id="KW-0547">Nucleotide-binding</keyword>
<dbReference type="Proteomes" id="UP000281915">
    <property type="component" value="Unassembled WGS sequence"/>
</dbReference>
<accession>A0A3M8CHF2</accession>
<sequence>MLSGVSKNYGKHIALQNVSLEIEFGMFGLLGPNGAGKTTLMRILTTLLSASSGEIRFGNLNWNEPHKIRNIIGYLPQKFYLYKQIKVREALQHIAKLKGIQSNNDKAVDSVIEKVNLSDQRDKKIGKLSGGMVRRLGIAQAILGDPKIIVVDEPTAGLDPEERIRFRRLLRQLGRETIVIISTHIVEDIEATCDKAAILHKGQLIKSGDIHTLGKIAQGKVWEVSVSEDDFHSMYEKCNVISSHRTDNIYRLRILSEEPPMNAGLFSPSLVTPSLEDAYLYLMNKKG</sequence>
<dbReference type="CDD" id="cd03264">
    <property type="entry name" value="ABC_drug_resistance_like"/>
    <property type="match status" value="1"/>
</dbReference>
<gene>
    <name evidence="6" type="ORF">EDM58_19750</name>
</gene>
<keyword evidence="2" id="KW-0813">Transport</keyword>
<organism evidence="6 7">
    <name type="scientific">Brevibacillus panacihumi</name>
    <dbReference type="NCBI Taxonomy" id="497735"/>
    <lineage>
        <taxon>Bacteria</taxon>
        <taxon>Bacillati</taxon>
        <taxon>Bacillota</taxon>
        <taxon>Bacilli</taxon>
        <taxon>Bacillales</taxon>
        <taxon>Paenibacillaceae</taxon>
        <taxon>Brevibacillus</taxon>
    </lineage>
</organism>
<dbReference type="AlphaFoldDB" id="A0A3M8CHF2"/>
<evidence type="ECO:0000259" key="5">
    <source>
        <dbReference type="PROSITE" id="PS50893"/>
    </source>
</evidence>
<feature type="domain" description="ABC transporter" evidence="5">
    <location>
        <begin position="1"/>
        <end position="226"/>
    </location>
</feature>
<comment type="caution">
    <text evidence="6">The sequence shown here is derived from an EMBL/GenBank/DDBJ whole genome shotgun (WGS) entry which is preliminary data.</text>
</comment>
<dbReference type="Pfam" id="PF00005">
    <property type="entry name" value="ABC_tran"/>
    <property type="match status" value="1"/>
</dbReference>
<dbReference type="InterPro" id="IPR027417">
    <property type="entry name" value="P-loop_NTPase"/>
</dbReference>
<dbReference type="PANTHER" id="PTHR43335:SF2">
    <property type="entry name" value="ABC TRANSPORTER, ATP-BINDING PROTEIN"/>
    <property type="match status" value="1"/>
</dbReference>
<dbReference type="SUPFAM" id="SSF52540">
    <property type="entry name" value="P-loop containing nucleoside triphosphate hydrolases"/>
    <property type="match status" value="1"/>
</dbReference>
<evidence type="ECO:0000256" key="3">
    <source>
        <dbReference type="ARBA" id="ARBA00022741"/>
    </source>
</evidence>